<dbReference type="EMBL" id="CM016553">
    <property type="protein sequence ID" value="TKW31440.1"/>
    <property type="molecule type" value="Genomic_DNA"/>
</dbReference>
<protein>
    <submittedName>
        <fullName evidence="1">Uncharacterized protein</fullName>
    </submittedName>
</protein>
<sequence>MLVRLALQLRFAVRTPSSLHKVRQQQLQLVDSAVHQLAAATCVGCQVLDFSSSCIAVLCSRRAVAALQVTTAAVCSVFSATCSFYSQVQVIVLMQRQ</sequence>
<proteinExistence type="predicted"/>
<keyword evidence="2" id="KW-1185">Reference proteome</keyword>
<gene>
    <name evidence="1" type="ORF">SEVIR_2G106400v2</name>
</gene>
<dbReference type="AlphaFoldDB" id="A0A4U6VNU4"/>
<evidence type="ECO:0000313" key="2">
    <source>
        <dbReference type="Proteomes" id="UP000298652"/>
    </source>
</evidence>
<dbReference type="Proteomes" id="UP000298652">
    <property type="component" value="Chromosome 2"/>
</dbReference>
<organism evidence="1 2">
    <name type="scientific">Setaria viridis</name>
    <name type="common">Green bristlegrass</name>
    <name type="synonym">Setaria italica subsp. viridis</name>
    <dbReference type="NCBI Taxonomy" id="4556"/>
    <lineage>
        <taxon>Eukaryota</taxon>
        <taxon>Viridiplantae</taxon>
        <taxon>Streptophyta</taxon>
        <taxon>Embryophyta</taxon>
        <taxon>Tracheophyta</taxon>
        <taxon>Spermatophyta</taxon>
        <taxon>Magnoliopsida</taxon>
        <taxon>Liliopsida</taxon>
        <taxon>Poales</taxon>
        <taxon>Poaceae</taxon>
        <taxon>PACMAD clade</taxon>
        <taxon>Panicoideae</taxon>
        <taxon>Panicodae</taxon>
        <taxon>Paniceae</taxon>
        <taxon>Cenchrinae</taxon>
        <taxon>Setaria</taxon>
    </lineage>
</organism>
<name>A0A4U6VNU4_SETVI</name>
<dbReference type="Gramene" id="TKW31440">
    <property type="protein sequence ID" value="TKW31440"/>
    <property type="gene ID" value="SEVIR_2G106400v2"/>
</dbReference>
<evidence type="ECO:0000313" key="1">
    <source>
        <dbReference type="EMBL" id="TKW31440.1"/>
    </source>
</evidence>
<accession>A0A4U6VNU4</accession>
<dbReference type="OMA" id="LLWKADQ"/>
<reference evidence="1" key="1">
    <citation type="submission" date="2019-03" db="EMBL/GenBank/DDBJ databases">
        <title>WGS assembly of Setaria viridis.</title>
        <authorList>
            <person name="Huang P."/>
            <person name="Jenkins J."/>
            <person name="Grimwood J."/>
            <person name="Barry K."/>
            <person name="Healey A."/>
            <person name="Mamidi S."/>
            <person name="Sreedasyam A."/>
            <person name="Shu S."/>
            <person name="Feldman M."/>
            <person name="Wu J."/>
            <person name="Yu Y."/>
            <person name="Chen C."/>
            <person name="Johnson J."/>
            <person name="Rokhsar D."/>
            <person name="Baxter I."/>
            <person name="Schmutz J."/>
            <person name="Brutnell T."/>
            <person name="Kellogg E."/>
        </authorList>
    </citation>
    <scope>NUCLEOTIDE SEQUENCE [LARGE SCALE GENOMIC DNA]</scope>
</reference>